<keyword evidence="2" id="KW-0812">Transmembrane</keyword>
<gene>
    <name evidence="3" type="ORF">H2201_002301</name>
</gene>
<evidence type="ECO:0000313" key="3">
    <source>
        <dbReference type="EMBL" id="KAJ9667433.1"/>
    </source>
</evidence>
<evidence type="ECO:0000313" key="4">
    <source>
        <dbReference type="Proteomes" id="UP001172684"/>
    </source>
</evidence>
<dbReference type="InterPro" id="IPR008972">
    <property type="entry name" value="Cupredoxin"/>
</dbReference>
<dbReference type="Gene3D" id="2.60.40.420">
    <property type="entry name" value="Cupredoxins - blue copper proteins"/>
    <property type="match status" value="1"/>
</dbReference>
<dbReference type="EMBL" id="JAPDRL010000012">
    <property type="protein sequence ID" value="KAJ9667433.1"/>
    <property type="molecule type" value="Genomic_DNA"/>
</dbReference>
<feature type="region of interest" description="Disordered" evidence="1">
    <location>
        <begin position="342"/>
        <end position="374"/>
    </location>
</feature>
<feature type="region of interest" description="Disordered" evidence="1">
    <location>
        <begin position="391"/>
        <end position="447"/>
    </location>
</feature>
<proteinExistence type="predicted"/>
<dbReference type="PANTHER" id="PTHR34883">
    <property type="entry name" value="SERINE-RICH PROTEIN, PUTATIVE-RELATED-RELATED"/>
    <property type="match status" value="1"/>
</dbReference>
<keyword evidence="4" id="KW-1185">Reference proteome</keyword>
<organism evidence="3 4">
    <name type="scientific">Coniosporium apollinis</name>
    <dbReference type="NCBI Taxonomy" id="61459"/>
    <lineage>
        <taxon>Eukaryota</taxon>
        <taxon>Fungi</taxon>
        <taxon>Dikarya</taxon>
        <taxon>Ascomycota</taxon>
        <taxon>Pezizomycotina</taxon>
        <taxon>Dothideomycetes</taxon>
        <taxon>Dothideomycetes incertae sedis</taxon>
        <taxon>Coniosporium</taxon>
    </lineage>
</organism>
<keyword evidence="2" id="KW-0472">Membrane</keyword>
<evidence type="ECO:0008006" key="5">
    <source>
        <dbReference type="Google" id="ProtNLM"/>
    </source>
</evidence>
<reference evidence="3" key="1">
    <citation type="submission" date="2022-10" db="EMBL/GenBank/DDBJ databases">
        <title>Culturing micro-colonial fungi from biological soil crusts in the Mojave desert and describing Neophaeococcomyces mojavensis, and introducing the new genera and species Taxawa tesnikishii.</title>
        <authorList>
            <person name="Kurbessoian T."/>
            <person name="Stajich J.E."/>
        </authorList>
    </citation>
    <scope>NUCLEOTIDE SEQUENCE</scope>
    <source>
        <strain evidence="3">TK_1</strain>
    </source>
</reference>
<dbReference type="SUPFAM" id="SSF49503">
    <property type="entry name" value="Cupredoxins"/>
    <property type="match status" value="1"/>
</dbReference>
<feature type="compositionally biased region" description="Low complexity" evidence="1">
    <location>
        <begin position="174"/>
        <end position="183"/>
    </location>
</feature>
<dbReference type="Proteomes" id="UP001172684">
    <property type="component" value="Unassembled WGS sequence"/>
</dbReference>
<accession>A0ABQ9P3K1</accession>
<dbReference type="InterPro" id="IPR052953">
    <property type="entry name" value="Ser-rich/MCO-related"/>
</dbReference>
<sequence>MSITFTSGQSSGFSATSIRGPSLVARAATTTIAVGRGDGHTFSPDNVKVNPGDVVKFEFFPSKHAVARAEYMFPCIPYESTGAGKTGFFSGFVDVKDESINPPSWSITINDTNPIYFYDAAPGLCIEHTMVGVINPEDDGSIYRQKDAARNTKEYRSPGADTTAEQKPAEAKPAEGSPAASSSPPSPLPNSPEGSSAAAASDAPAPSSGSTGSSSAPVSASGSSSSVLPSSNSTEATPSAPSAAPSSDISALASPSLSSSSSSSASASPKETSSLTSSSAAPKAASSTTSPKPLPKPVALSTGTIAGIAVGAIAATALLLTLLFLFRRKLLTILLSLVHRRKARRSRSASRSPNANNADEEPPGSPMSFHDRAAPDSFPWVNTPAFVPQPLGRASLGRSSRQSSRVQDELHFPEEVESVLPPIRVVGHRKGGSDSTLSPRTPRRAEF</sequence>
<protein>
    <recommendedName>
        <fullName evidence="5">Extracellular serine-rich protein</fullName>
    </recommendedName>
</protein>
<feature type="transmembrane region" description="Helical" evidence="2">
    <location>
        <begin position="305"/>
        <end position="326"/>
    </location>
</feature>
<feature type="compositionally biased region" description="Low complexity" evidence="1">
    <location>
        <begin position="191"/>
        <end position="291"/>
    </location>
</feature>
<evidence type="ECO:0000256" key="2">
    <source>
        <dbReference type="SAM" id="Phobius"/>
    </source>
</evidence>
<dbReference type="PANTHER" id="PTHR34883:SF8">
    <property type="entry name" value="EXTRACELLULAR SERINE-RICH PROTEIN (AFU_ORTHOLOGUE AFUA_6G00670)"/>
    <property type="match status" value="1"/>
</dbReference>
<feature type="region of interest" description="Disordered" evidence="1">
    <location>
        <begin position="149"/>
        <end position="297"/>
    </location>
</feature>
<evidence type="ECO:0000256" key="1">
    <source>
        <dbReference type="SAM" id="MobiDB-lite"/>
    </source>
</evidence>
<keyword evidence="2" id="KW-1133">Transmembrane helix</keyword>
<name>A0ABQ9P3K1_9PEZI</name>
<comment type="caution">
    <text evidence="3">The sequence shown here is derived from an EMBL/GenBank/DDBJ whole genome shotgun (WGS) entry which is preliminary data.</text>
</comment>